<sequence>MQRVSITAGEFTFEGVFESDDAPETCAWFGRNLPFVGKVIHARWSGEAVWVPLGDLASGLSHENHTAHPSRGDILFYPGGISETEVLIVYGSASFASKMGDLAGNHFITITEGRERLPEFGEYVLWHGAQDITFSSIP</sequence>
<comment type="caution">
    <text evidence="1">The sequence shown here is derived from an EMBL/GenBank/DDBJ whole genome shotgun (WGS) entry which is preliminary data.</text>
</comment>
<dbReference type="EMBL" id="BARS01011158">
    <property type="protein sequence ID" value="GAF99376.1"/>
    <property type="molecule type" value="Genomic_DNA"/>
</dbReference>
<dbReference type="Pfam" id="PF12903">
    <property type="entry name" value="DUF3830"/>
    <property type="match status" value="1"/>
</dbReference>
<name>X0UJA6_9ZZZZ</name>
<accession>X0UJA6</accession>
<dbReference type="Gene3D" id="2.40.100.20">
    <property type="match status" value="1"/>
</dbReference>
<dbReference type="AlphaFoldDB" id="X0UJA6"/>
<dbReference type="InterPro" id="IPR024532">
    <property type="entry name" value="DUF3830"/>
</dbReference>
<evidence type="ECO:0000313" key="1">
    <source>
        <dbReference type="EMBL" id="GAF99376.1"/>
    </source>
</evidence>
<protein>
    <recommendedName>
        <fullName evidence="2">Cyclophilin-like superfamily protein</fullName>
    </recommendedName>
</protein>
<reference evidence="1" key="1">
    <citation type="journal article" date="2014" name="Front. Microbiol.">
        <title>High frequency of phylogenetically diverse reductive dehalogenase-homologous genes in deep subseafloor sedimentary metagenomes.</title>
        <authorList>
            <person name="Kawai M."/>
            <person name="Futagami T."/>
            <person name="Toyoda A."/>
            <person name="Takaki Y."/>
            <person name="Nishi S."/>
            <person name="Hori S."/>
            <person name="Arai W."/>
            <person name="Tsubouchi T."/>
            <person name="Morono Y."/>
            <person name="Uchiyama I."/>
            <person name="Ito T."/>
            <person name="Fujiyama A."/>
            <person name="Inagaki F."/>
            <person name="Takami H."/>
        </authorList>
    </citation>
    <scope>NUCLEOTIDE SEQUENCE</scope>
    <source>
        <strain evidence="1">Expedition CK06-06</strain>
    </source>
</reference>
<evidence type="ECO:0008006" key="2">
    <source>
        <dbReference type="Google" id="ProtNLM"/>
    </source>
</evidence>
<gene>
    <name evidence="1" type="ORF">S01H1_20400</name>
</gene>
<organism evidence="1">
    <name type="scientific">marine sediment metagenome</name>
    <dbReference type="NCBI Taxonomy" id="412755"/>
    <lineage>
        <taxon>unclassified sequences</taxon>
        <taxon>metagenomes</taxon>
        <taxon>ecological metagenomes</taxon>
    </lineage>
</organism>
<proteinExistence type="predicted"/>